<dbReference type="InterPro" id="IPR010718">
    <property type="entry name" value="DUF1294"/>
</dbReference>
<reference evidence="2 3" key="1">
    <citation type="submission" date="2018-08" db="EMBL/GenBank/DDBJ databases">
        <title>Draft genome sequence of Psychrilyobacter sp. strain SD5 isolated from Black Sea water.</title>
        <authorList>
            <person name="Yadav S."/>
            <person name="Villanueva L."/>
            <person name="Damste J.S.S."/>
        </authorList>
    </citation>
    <scope>NUCLEOTIDE SEQUENCE [LARGE SCALE GENOMIC DNA]</scope>
    <source>
        <strain evidence="2 3">SD5</strain>
    </source>
</reference>
<gene>
    <name evidence="2" type="ORF">DYH56_01775</name>
</gene>
<evidence type="ECO:0000313" key="3">
    <source>
        <dbReference type="Proteomes" id="UP000263486"/>
    </source>
</evidence>
<feature type="transmembrane region" description="Helical" evidence="1">
    <location>
        <begin position="64"/>
        <end position="82"/>
    </location>
</feature>
<name>A0ABX9KKM5_9FUSO</name>
<sequence length="91" mass="10838">MKYVYIYIGIINMLTFLIFGIDKYKAKKDYSRVSEKALFFLCFIGGGIGGFIGMYTFRHKTRKWYFNLLVPISIVTAVYSWYHFYKVLMNN</sequence>
<dbReference type="Proteomes" id="UP000263486">
    <property type="component" value="Unassembled WGS sequence"/>
</dbReference>
<keyword evidence="3" id="KW-1185">Reference proteome</keyword>
<evidence type="ECO:0000313" key="2">
    <source>
        <dbReference type="EMBL" id="REI42902.1"/>
    </source>
</evidence>
<proteinExistence type="predicted"/>
<organism evidence="2 3">
    <name type="scientific">Psychrilyobacter piezotolerans</name>
    <dbReference type="NCBI Taxonomy" id="2293438"/>
    <lineage>
        <taxon>Bacteria</taxon>
        <taxon>Fusobacteriati</taxon>
        <taxon>Fusobacteriota</taxon>
        <taxon>Fusobacteriia</taxon>
        <taxon>Fusobacteriales</taxon>
        <taxon>Fusobacteriaceae</taxon>
        <taxon>Psychrilyobacter</taxon>
    </lineage>
</organism>
<protein>
    <submittedName>
        <fullName evidence="2">DUF1294 domain-containing protein</fullName>
    </submittedName>
</protein>
<feature type="transmembrane region" description="Helical" evidence="1">
    <location>
        <begin position="6"/>
        <end position="25"/>
    </location>
</feature>
<evidence type="ECO:0000256" key="1">
    <source>
        <dbReference type="SAM" id="Phobius"/>
    </source>
</evidence>
<dbReference type="EMBL" id="QUAJ01000002">
    <property type="protein sequence ID" value="REI42902.1"/>
    <property type="molecule type" value="Genomic_DNA"/>
</dbReference>
<feature type="transmembrane region" description="Helical" evidence="1">
    <location>
        <begin position="37"/>
        <end position="58"/>
    </location>
</feature>
<keyword evidence="1" id="KW-0472">Membrane</keyword>
<comment type="caution">
    <text evidence="2">The sequence shown here is derived from an EMBL/GenBank/DDBJ whole genome shotgun (WGS) entry which is preliminary data.</text>
</comment>
<keyword evidence="1" id="KW-0812">Transmembrane</keyword>
<dbReference type="RefSeq" id="WP_114641134.1">
    <property type="nucleotide sequence ID" value="NZ_JAACIO010000002.1"/>
</dbReference>
<keyword evidence="1" id="KW-1133">Transmembrane helix</keyword>
<accession>A0ABX9KKM5</accession>
<dbReference type="Pfam" id="PF06961">
    <property type="entry name" value="DUF1294"/>
    <property type="match status" value="1"/>
</dbReference>